<dbReference type="PROSITE" id="PS50097">
    <property type="entry name" value="BTB"/>
    <property type="match status" value="1"/>
</dbReference>
<dbReference type="Gene3D" id="3.30.710.10">
    <property type="entry name" value="Potassium Channel Kv1.1, Chain A"/>
    <property type="match status" value="1"/>
</dbReference>
<comment type="caution">
    <text evidence="3">The sequence shown here is derived from an EMBL/GenBank/DDBJ whole genome shotgun (WGS) entry which is preliminary data.</text>
</comment>
<dbReference type="PANTHER" id="PTHR47843">
    <property type="entry name" value="BTB DOMAIN-CONTAINING PROTEIN-RELATED"/>
    <property type="match status" value="1"/>
</dbReference>
<dbReference type="Pfam" id="PF00651">
    <property type="entry name" value="BTB"/>
    <property type="match status" value="1"/>
</dbReference>
<reference evidence="3 4" key="1">
    <citation type="submission" date="2024-04" db="EMBL/GenBank/DDBJ databases">
        <title>Phyllosticta paracitricarpa is synonymous to the EU quarantine fungus P. citricarpa based on phylogenomic analyses.</title>
        <authorList>
            <consortium name="Lawrence Berkeley National Laboratory"/>
            <person name="Van Ingen-Buijs V.A."/>
            <person name="Van Westerhoven A.C."/>
            <person name="Haridas S."/>
            <person name="Skiadas P."/>
            <person name="Martin F."/>
            <person name="Groenewald J.Z."/>
            <person name="Crous P.W."/>
            <person name="Seidl M.F."/>
        </authorList>
    </citation>
    <scope>NUCLEOTIDE SEQUENCE [LARGE SCALE GENOMIC DNA]</scope>
    <source>
        <strain evidence="3 4">CBS 123374</strain>
    </source>
</reference>
<dbReference type="SMART" id="SM00225">
    <property type="entry name" value="BTB"/>
    <property type="match status" value="1"/>
</dbReference>
<dbReference type="InterPro" id="IPR000210">
    <property type="entry name" value="BTB/POZ_dom"/>
</dbReference>
<dbReference type="InterPro" id="IPR011333">
    <property type="entry name" value="SKP1/BTB/POZ_sf"/>
</dbReference>
<dbReference type="Proteomes" id="UP001492380">
    <property type="component" value="Unassembled WGS sequence"/>
</dbReference>
<protein>
    <recommendedName>
        <fullName evidence="2">BTB domain-containing protein</fullName>
    </recommendedName>
</protein>
<dbReference type="SUPFAM" id="SSF54695">
    <property type="entry name" value="POZ domain"/>
    <property type="match status" value="1"/>
</dbReference>
<feature type="domain" description="BTB" evidence="2">
    <location>
        <begin position="27"/>
        <end position="97"/>
    </location>
</feature>
<evidence type="ECO:0000259" key="2">
    <source>
        <dbReference type="PROSITE" id="PS50097"/>
    </source>
</evidence>
<accession>A0ABR1YIZ7</accession>
<feature type="region of interest" description="Disordered" evidence="1">
    <location>
        <begin position="200"/>
        <end position="219"/>
    </location>
</feature>
<gene>
    <name evidence="3" type="ORF">HDK90DRAFT_468233</name>
</gene>
<dbReference type="CDD" id="cd18186">
    <property type="entry name" value="BTB_POZ_ZBTB_KLHL-like"/>
    <property type="match status" value="1"/>
</dbReference>
<dbReference type="PANTHER" id="PTHR47843:SF5">
    <property type="entry name" value="BTB_POZ DOMAIN PROTEIN"/>
    <property type="match status" value="1"/>
</dbReference>
<evidence type="ECO:0000313" key="3">
    <source>
        <dbReference type="EMBL" id="KAK8230880.1"/>
    </source>
</evidence>
<dbReference type="EMBL" id="JBBWRZ010000008">
    <property type="protein sequence ID" value="KAK8230880.1"/>
    <property type="molecule type" value="Genomic_DNA"/>
</dbReference>
<proteinExistence type="predicted"/>
<evidence type="ECO:0000256" key="1">
    <source>
        <dbReference type="SAM" id="MobiDB-lite"/>
    </source>
</evidence>
<sequence length="286" mass="30811">MDDNPIHEHCKCTTQSFAPYHGQRRHSDVTILCKDGVRIPAHKVILCLASPFFEKALDPEKGFLESHQNEINLLDHAPKNIAALIDFIYLHRYAAPTPSDAGIRDQLLAHASMHATADYFMVGCLRDAAHAAFAAAIKRWPIDGGGGGGGGCGCDDANDVVAALPAVIEAVYTSTPAAQRGLRDVVLDFAAQHYGSLLTSCSSSSSPPSPSSSTTSFTDTMDSVGEFSRDLATLFFERSKALASSFGGRQFLCTYCVERYSIPVDGFEGLQCKFCRRGGKVVAIRD</sequence>
<name>A0ABR1YIZ7_9PEZI</name>
<keyword evidence="4" id="KW-1185">Reference proteome</keyword>
<feature type="compositionally biased region" description="Low complexity" evidence="1">
    <location>
        <begin position="200"/>
        <end position="216"/>
    </location>
</feature>
<evidence type="ECO:0000313" key="4">
    <source>
        <dbReference type="Proteomes" id="UP001492380"/>
    </source>
</evidence>
<organism evidence="3 4">
    <name type="scientific">Phyllosticta capitalensis</name>
    <dbReference type="NCBI Taxonomy" id="121624"/>
    <lineage>
        <taxon>Eukaryota</taxon>
        <taxon>Fungi</taxon>
        <taxon>Dikarya</taxon>
        <taxon>Ascomycota</taxon>
        <taxon>Pezizomycotina</taxon>
        <taxon>Dothideomycetes</taxon>
        <taxon>Dothideomycetes incertae sedis</taxon>
        <taxon>Botryosphaeriales</taxon>
        <taxon>Phyllostictaceae</taxon>
        <taxon>Phyllosticta</taxon>
    </lineage>
</organism>